<dbReference type="InterPro" id="IPR050090">
    <property type="entry name" value="Tyrosine_recombinase_XerCD"/>
</dbReference>
<dbReference type="Gene3D" id="1.10.443.10">
    <property type="entry name" value="Intergrase catalytic core"/>
    <property type="match status" value="1"/>
</dbReference>
<dbReference type="Pfam" id="PF00589">
    <property type="entry name" value="Phage_integrase"/>
    <property type="match status" value="1"/>
</dbReference>
<feature type="domain" description="Tyr recombinase" evidence="3">
    <location>
        <begin position="1"/>
        <end position="164"/>
    </location>
</feature>
<dbReference type="PANTHER" id="PTHR30349:SF41">
    <property type="entry name" value="INTEGRASE_RECOMBINASE PROTEIN MJ0367-RELATED"/>
    <property type="match status" value="1"/>
</dbReference>
<dbReference type="GO" id="GO:0003677">
    <property type="term" value="F:DNA binding"/>
    <property type="evidence" value="ECO:0007669"/>
    <property type="project" value="UniProtKB-KW"/>
</dbReference>
<comment type="caution">
    <text evidence="4">The sequence shown here is derived from an EMBL/GenBank/DDBJ whole genome shotgun (WGS) entry which is preliminary data.</text>
</comment>
<keyword evidence="1" id="KW-0238">DNA-binding</keyword>
<reference evidence="4" key="1">
    <citation type="journal article" date="2014" name="Front. Microbiol.">
        <title>High frequency of phylogenetically diverse reductive dehalogenase-homologous genes in deep subseafloor sedimentary metagenomes.</title>
        <authorList>
            <person name="Kawai M."/>
            <person name="Futagami T."/>
            <person name="Toyoda A."/>
            <person name="Takaki Y."/>
            <person name="Nishi S."/>
            <person name="Hori S."/>
            <person name="Arai W."/>
            <person name="Tsubouchi T."/>
            <person name="Morono Y."/>
            <person name="Uchiyama I."/>
            <person name="Ito T."/>
            <person name="Fujiyama A."/>
            <person name="Inagaki F."/>
            <person name="Takami H."/>
        </authorList>
    </citation>
    <scope>NUCLEOTIDE SEQUENCE</scope>
    <source>
        <strain evidence="4">Expedition CK06-06</strain>
    </source>
</reference>
<dbReference type="InterPro" id="IPR011010">
    <property type="entry name" value="DNA_brk_join_enz"/>
</dbReference>
<protein>
    <recommendedName>
        <fullName evidence="3">Tyr recombinase domain-containing protein</fullName>
    </recommendedName>
</protein>
<dbReference type="PROSITE" id="PS51898">
    <property type="entry name" value="TYR_RECOMBINASE"/>
    <property type="match status" value="1"/>
</dbReference>
<gene>
    <name evidence="4" type="ORF">S01H4_04637</name>
</gene>
<feature type="non-terminal residue" evidence="4">
    <location>
        <position position="1"/>
    </location>
</feature>
<keyword evidence="2" id="KW-0233">DNA recombination</keyword>
<dbReference type="AlphaFoldDB" id="X0Z837"/>
<evidence type="ECO:0000259" key="3">
    <source>
        <dbReference type="PROSITE" id="PS51898"/>
    </source>
</evidence>
<dbReference type="PANTHER" id="PTHR30349">
    <property type="entry name" value="PHAGE INTEGRASE-RELATED"/>
    <property type="match status" value="1"/>
</dbReference>
<name>X0Z837_9ZZZZ</name>
<proteinExistence type="predicted"/>
<organism evidence="4">
    <name type="scientific">marine sediment metagenome</name>
    <dbReference type="NCBI Taxonomy" id="412755"/>
    <lineage>
        <taxon>unclassified sequences</taxon>
        <taxon>metagenomes</taxon>
        <taxon>ecological metagenomes</taxon>
    </lineage>
</organism>
<sequence length="204" mass="23765">SSVKPTSFIRIRNRGIIAFFLFSGLRAGELINLKVSDIDLKEGWIRVRKGKSGQRDVPIDFKLEPYLTAWDIKRPKHSRFYFTSYKGKKLFTSYIRLMVKKYGKKAGLKTDLHPHLLRHTYATQMLARDDINIDNLKSLLGHKLLSSTEVYLHTLPQELFKKIRGKKDIEEKQTDLNNLYKQFLTTQKDLASQVKLIINNALKE</sequence>
<evidence type="ECO:0000256" key="1">
    <source>
        <dbReference type="ARBA" id="ARBA00023125"/>
    </source>
</evidence>
<dbReference type="GO" id="GO:0006310">
    <property type="term" value="P:DNA recombination"/>
    <property type="evidence" value="ECO:0007669"/>
    <property type="project" value="UniProtKB-KW"/>
</dbReference>
<dbReference type="SUPFAM" id="SSF56349">
    <property type="entry name" value="DNA breaking-rejoining enzymes"/>
    <property type="match status" value="1"/>
</dbReference>
<dbReference type="InterPro" id="IPR002104">
    <property type="entry name" value="Integrase_catalytic"/>
</dbReference>
<dbReference type="InterPro" id="IPR013762">
    <property type="entry name" value="Integrase-like_cat_sf"/>
</dbReference>
<accession>X0Z837</accession>
<dbReference type="GO" id="GO:0015074">
    <property type="term" value="P:DNA integration"/>
    <property type="evidence" value="ECO:0007669"/>
    <property type="project" value="InterPro"/>
</dbReference>
<evidence type="ECO:0000256" key="2">
    <source>
        <dbReference type="ARBA" id="ARBA00023172"/>
    </source>
</evidence>
<dbReference type="EMBL" id="BART01001261">
    <property type="protein sequence ID" value="GAG65550.1"/>
    <property type="molecule type" value="Genomic_DNA"/>
</dbReference>
<evidence type="ECO:0000313" key="4">
    <source>
        <dbReference type="EMBL" id="GAG65550.1"/>
    </source>
</evidence>